<accession>A0A3B0VDU6</accession>
<name>A0A3B0VDU6_9ZZZZ</name>
<evidence type="ECO:0000259" key="2">
    <source>
        <dbReference type="Pfam" id="PF00924"/>
    </source>
</evidence>
<keyword evidence="1" id="KW-0472">Membrane</keyword>
<dbReference type="EMBL" id="UOEW01000324">
    <property type="protein sequence ID" value="VAW41798.1"/>
    <property type="molecule type" value="Genomic_DNA"/>
</dbReference>
<evidence type="ECO:0000256" key="1">
    <source>
        <dbReference type="SAM" id="Phobius"/>
    </source>
</evidence>
<dbReference type="GO" id="GO:0055085">
    <property type="term" value="P:transmembrane transport"/>
    <property type="evidence" value="ECO:0007669"/>
    <property type="project" value="InterPro"/>
</dbReference>
<gene>
    <name evidence="3" type="ORF">MNBD_GAMMA01-1961</name>
</gene>
<protein>
    <recommendedName>
        <fullName evidence="2">Mechanosensitive ion channel MscS domain-containing protein</fullName>
    </recommendedName>
</protein>
<reference evidence="3" key="1">
    <citation type="submission" date="2018-06" db="EMBL/GenBank/DDBJ databases">
        <authorList>
            <person name="Zhirakovskaya E."/>
        </authorList>
    </citation>
    <scope>NUCLEOTIDE SEQUENCE</scope>
</reference>
<dbReference type="InterPro" id="IPR006685">
    <property type="entry name" value="MscS_channel_2nd"/>
</dbReference>
<feature type="transmembrane region" description="Helical" evidence="1">
    <location>
        <begin position="59"/>
        <end position="77"/>
    </location>
</feature>
<sequence>MNGFMNFIVSYIEHLSNFGQVAIALNILFFVFAGVIFRYIVIPTDNEQQNTKRIRWLRFLNFLLLMIYVIDALVNGSTNSNKWLLQISQTGLVLLISYLFIQFSHAWALRHYGKGKTNIDGEEVSSRTYKSEMMYLIIIAITIITALLLLVNIWNVTNWLQATGVLGGLLVLLFATKDAWAVDGVHGLILLYNHDLEPGVICRIPEHDILGIVRRISLTQTTFRDLVQKHKIIIPNSKLRTTKIEILNRSGQTGWNDFIEYNIGYATPAKTVE</sequence>
<dbReference type="AlphaFoldDB" id="A0A3B0VDU6"/>
<feature type="transmembrane region" description="Helical" evidence="1">
    <location>
        <begin position="20"/>
        <end position="39"/>
    </location>
</feature>
<keyword evidence="1" id="KW-1133">Transmembrane helix</keyword>
<keyword evidence="1" id="KW-0812">Transmembrane</keyword>
<evidence type="ECO:0000313" key="3">
    <source>
        <dbReference type="EMBL" id="VAW41798.1"/>
    </source>
</evidence>
<dbReference type="Pfam" id="PF00924">
    <property type="entry name" value="MS_channel_2nd"/>
    <property type="match status" value="1"/>
</dbReference>
<proteinExistence type="predicted"/>
<feature type="transmembrane region" description="Helical" evidence="1">
    <location>
        <begin position="159"/>
        <end position="176"/>
    </location>
</feature>
<organism evidence="3">
    <name type="scientific">hydrothermal vent metagenome</name>
    <dbReference type="NCBI Taxonomy" id="652676"/>
    <lineage>
        <taxon>unclassified sequences</taxon>
        <taxon>metagenomes</taxon>
        <taxon>ecological metagenomes</taxon>
    </lineage>
</organism>
<dbReference type="GO" id="GO:0016020">
    <property type="term" value="C:membrane"/>
    <property type="evidence" value="ECO:0007669"/>
    <property type="project" value="InterPro"/>
</dbReference>
<feature type="domain" description="Mechanosensitive ion channel MscS" evidence="2">
    <location>
        <begin position="185"/>
        <end position="245"/>
    </location>
</feature>
<feature type="transmembrane region" description="Helical" evidence="1">
    <location>
        <begin position="133"/>
        <end position="153"/>
    </location>
</feature>
<feature type="transmembrane region" description="Helical" evidence="1">
    <location>
        <begin position="83"/>
        <end position="101"/>
    </location>
</feature>
<feature type="non-terminal residue" evidence="3">
    <location>
        <position position="273"/>
    </location>
</feature>